<evidence type="ECO:0000313" key="3">
    <source>
        <dbReference type="Proteomes" id="UP000006426"/>
    </source>
</evidence>
<dbReference type="InterPro" id="IPR036061">
    <property type="entry name" value="CheW-like_dom_sf"/>
</dbReference>
<dbReference type="SMART" id="SM00260">
    <property type="entry name" value="CheW"/>
    <property type="match status" value="1"/>
</dbReference>
<dbReference type="PROSITE" id="PS50851">
    <property type="entry name" value="CHEW"/>
    <property type="match status" value="1"/>
</dbReference>
<reference evidence="2 3" key="1">
    <citation type="journal article" date="2011" name="PLoS Pathog.">
        <title>Dynamic evolution of pathogenicity revealed by sequencing and comparative genomics of 19 Pseudomonas syringae isolates.</title>
        <authorList>
            <person name="Baltrus D.A."/>
            <person name="Nishimura M.T."/>
            <person name="Romanchuk A."/>
            <person name="Chang J.H."/>
            <person name="Mukhtar M.S."/>
            <person name="Cherkis K."/>
            <person name="Roach J."/>
            <person name="Grant S.R."/>
            <person name="Jones C.D."/>
            <person name="Dangl J.L."/>
        </authorList>
    </citation>
    <scope>NUCLEOTIDE SEQUENCE [LARGE SCALE GENOMIC DNA]</scope>
    <source>
        <strain evidence="2 3">M301315</strain>
    </source>
</reference>
<dbReference type="Gene3D" id="2.30.30.40">
    <property type="entry name" value="SH3 Domains"/>
    <property type="match status" value="1"/>
</dbReference>
<organism evidence="2 3">
    <name type="scientific">Pseudomonas amygdali pv. lachrymans str. M301315</name>
    <dbReference type="NCBI Taxonomy" id="629260"/>
    <lineage>
        <taxon>Bacteria</taxon>
        <taxon>Pseudomonadati</taxon>
        <taxon>Pseudomonadota</taxon>
        <taxon>Gammaproteobacteria</taxon>
        <taxon>Pseudomonadales</taxon>
        <taxon>Pseudomonadaceae</taxon>
        <taxon>Pseudomonas</taxon>
        <taxon>Pseudomonas amygdali</taxon>
    </lineage>
</organism>
<dbReference type="Proteomes" id="UP000006426">
    <property type="component" value="Plasmid pmppla107"/>
</dbReference>
<dbReference type="AlphaFoldDB" id="A0AAD0PWT2"/>
<dbReference type="Pfam" id="PF01584">
    <property type="entry name" value="CheW"/>
    <property type="match status" value="1"/>
</dbReference>
<proteinExistence type="predicted"/>
<dbReference type="PANTHER" id="PTHR22617:SF43">
    <property type="entry name" value="PROTEIN PILI"/>
    <property type="match status" value="1"/>
</dbReference>
<dbReference type="Gene3D" id="2.40.50.180">
    <property type="entry name" value="CheA-289, Domain 4"/>
    <property type="match status" value="1"/>
</dbReference>
<dbReference type="PANTHER" id="PTHR22617">
    <property type="entry name" value="CHEMOTAXIS SENSOR HISTIDINE KINASE-RELATED"/>
    <property type="match status" value="1"/>
</dbReference>
<protein>
    <submittedName>
        <fullName evidence="2">Chemotaxis protein CheV</fullName>
    </submittedName>
</protein>
<dbReference type="GO" id="GO:0005829">
    <property type="term" value="C:cytosol"/>
    <property type="evidence" value="ECO:0007669"/>
    <property type="project" value="TreeGrafter"/>
</dbReference>
<dbReference type="InterPro" id="IPR002545">
    <property type="entry name" value="CheW-lke_dom"/>
</dbReference>
<dbReference type="GeneID" id="39474077"/>
<sequence length="146" mass="15936">MKQNLLIFSLGAHERFAVDVSNTKEIVPLGDLNQIPGSSALVLGVARVRDAVIPVVDTQGILFNKPSIQKPLMAIVLDLEEPIALAVSAVSHVHKFDHELHAHDVGKGAYVELVIQDDQGLIQKLRAKNLFSRITQARTPLQEHAA</sequence>
<evidence type="ECO:0000313" key="2">
    <source>
        <dbReference type="EMBL" id="AXH60167.1"/>
    </source>
</evidence>
<dbReference type="SUPFAM" id="SSF50341">
    <property type="entry name" value="CheW-like"/>
    <property type="match status" value="1"/>
</dbReference>
<keyword evidence="2" id="KW-0614">Plasmid</keyword>
<feature type="domain" description="CheW-like" evidence="1">
    <location>
        <begin position="2"/>
        <end position="136"/>
    </location>
</feature>
<dbReference type="GO" id="GO:0006935">
    <property type="term" value="P:chemotaxis"/>
    <property type="evidence" value="ECO:0007669"/>
    <property type="project" value="InterPro"/>
</dbReference>
<evidence type="ECO:0000259" key="1">
    <source>
        <dbReference type="PROSITE" id="PS50851"/>
    </source>
</evidence>
<geneLocation type="plasmid" evidence="3">
    <name>pmppla107</name>
</geneLocation>
<dbReference type="GO" id="GO:0007165">
    <property type="term" value="P:signal transduction"/>
    <property type="evidence" value="ECO:0007669"/>
    <property type="project" value="InterPro"/>
</dbReference>
<gene>
    <name evidence="2" type="ORF">PLA107_033820</name>
</gene>
<accession>A0AAD0PWT2</accession>
<name>A0AAD0PWT2_PSEAV</name>
<dbReference type="InterPro" id="IPR039315">
    <property type="entry name" value="CheW"/>
</dbReference>
<dbReference type="RefSeq" id="WP_005742731.1">
    <property type="nucleotide sequence ID" value="NZ_CP031226.1"/>
</dbReference>
<dbReference type="EMBL" id="CP031226">
    <property type="protein sequence ID" value="AXH60167.1"/>
    <property type="molecule type" value="Genomic_DNA"/>
</dbReference>